<keyword evidence="4" id="KW-0597">Phosphoprotein</keyword>
<accession>A0A8J2YU64</accession>
<dbReference type="InterPro" id="IPR025919">
    <property type="entry name" value="Stimulus_sens_dom"/>
</dbReference>
<evidence type="ECO:0000259" key="14">
    <source>
        <dbReference type="PROSITE" id="PS50885"/>
    </source>
</evidence>
<sequence length="561" mass="61140">MALVTDTKKPEAAAQPRPDDAAGHKVRKLLARPRTFGQFSLSRRMLAVNVLAVALLGGGMLYLDRYETGLIDTELQALATQGGIFAGALSEGATLEDLGDQPVLVPSLGQGLMRRLVEPTRIRARLFLPNGVMIADSRTMQGRGGSIQIQELPPPDEAGPGLLRRFVDSVSGLLRRHDHHPPYVEYPQAVAANYEEVTDALEGHITREVRSDQHGGLILSVAVPVRRYKQVLGAVMLQVGSANLEQKVDSVRADILRLFMIVLVVTVALSLYLAGTIARPVRRLAQAAYEIRHGDGRKVDIPDFSRRHDEIGELSVALTAMTAAMFRRMDAIERFAADVAHEIKNPLTSLRSAVETATRVQDPKQQKRLMAIIQDDVTRLDRLISDISDASRLDAEMSRLERTPVSIAGMLGTLVDVHATTRSEEDPVLEYEAPDSGERLMVLGKEGRLVQVFRNLIGNAASFSPAGGRIVVRAERQGPDVLISVEDEGPGVPEGKLAAIFDRFYSERPAGEKFGTHSGLGLSISKQIAEAHGGAIWAENRRDEAGQVQGARFCVRLPAAR</sequence>
<keyword evidence="9" id="KW-0902">Two-component regulatory system</keyword>
<dbReference type="Pfam" id="PF13755">
    <property type="entry name" value="Sensor_TM1"/>
    <property type="match status" value="1"/>
</dbReference>
<feature type="transmembrane region" description="Helical" evidence="12">
    <location>
        <begin position="255"/>
        <end position="274"/>
    </location>
</feature>
<dbReference type="PROSITE" id="PS50109">
    <property type="entry name" value="HIS_KIN"/>
    <property type="match status" value="1"/>
</dbReference>
<keyword evidence="10 12" id="KW-0472">Membrane</keyword>
<dbReference type="SMART" id="SM00387">
    <property type="entry name" value="HATPase_c"/>
    <property type="match status" value="1"/>
</dbReference>
<keyword evidence="16" id="KW-1185">Reference proteome</keyword>
<dbReference type="EC" id="2.7.13.3" evidence="3"/>
<keyword evidence="6 12" id="KW-0812">Transmembrane</keyword>
<dbReference type="AlphaFoldDB" id="A0A8J2YU64"/>
<dbReference type="Gene3D" id="3.30.565.10">
    <property type="entry name" value="Histidine kinase-like ATPase, C-terminal domain"/>
    <property type="match status" value="1"/>
</dbReference>
<evidence type="ECO:0000256" key="5">
    <source>
        <dbReference type="ARBA" id="ARBA00022679"/>
    </source>
</evidence>
<evidence type="ECO:0000256" key="1">
    <source>
        <dbReference type="ARBA" id="ARBA00000085"/>
    </source>
</evidence>
<evidence type="ECO:0000259" key="13">
    <source>
        <dbReference type="PROSITE" id="PS50109"/>
    </source>
</evidence>
<dbReference type="SMART" id="SM00304">
    <property type="entry name" value="HAMP"/>
    <property type="match status" value="1"/>
</dbReference>
<organism evidence="15 16">
    <name type="scientific">Aliidongia dinghuensis</name>
    <dbReference type="NCBI Taxonomy" id="1867774"/>
    <lineage>
        <taxon>Bacteria</taxon>
        <taxon>Pseudomonadati</taxon>
        <taxon>Pseudomonadota</taxon>
        <taxon>Alphaproteobacteria</taxon>
        <taxon>Rhodospirillales</taxon>
        <taxon>Dongiaceae</taxon>
        <taxon>Aliidongia</taxon>
    </lineage>
</organism>
<dbReference type="Pfam" id="PF02518">
    <property type="entry name" value="HATPase_c"/>
    <property type="match status" value="1"/>
</dbReference>
<evidence type="ECO:0000256" key="6">
    <source>
        <dbReference type="ARBA" id="ARBA00022692"/>
    </source>
</evidence>
<proteinExistence type="predicted"/>
<evidence type="ECO:0000256" key="10">
    <source>
        <dbReference type="ARBA" id="ARBA00023136"/>
    </source>
</evidence>
<dbReference type="InterPro" id="IPR036097">
    <property type="entry name" value="HisK_dim/P_sf"/>
</dbReference>
<dbReference type="InterPro" id="IPR005467">
    <property type="entry name" value="His_kinase_dom"/>
</dbReference>
<reference evidence="15" key="1">
    <citation type="journal article" date="2014" name="Int. J. Syst. Evol. Microbiol.">
        <title>Complete genome sequence of Corynebacterium casei LMG S-19264T (=DSM 44701T), isolated from a smear-ripened cheese.</title>
        <authorList>
            <consortium name="US DOE Joint Genome Institute (JGI-PGF)"/>
            <person name="Walter F."/>
            <person name="Albersmeier A."/>
            <person name="Kalinowski J."/>
            <person name="Ruckert C."/>
        </authorList>
    </citation>
    <scope>NUCLEOTIDE SEQUENCE</scope>
    <source>
        <strain evidence="15">CGMCC 1.15725</strain>
    </source>
</reference>
<dbReference type="PROSITE" id="PS50885">
    <property type="entry name" value="HAMP"/>
    <property type="match status" value="1"/>
</dbReference>
<dbReference type="InterPro" id="IPR003594">
    <property type="entry name" value="HATPase_dom"/>
</dbReference>
<feature type="domain" description="HAMP" evidence="14">
    <location>
        <begin position="275"/>
        <end position="330"/>
    </location>
</feature>
<keyword evidence="5" id="KW-0808">Transferase</keyword>
<dbReference type="InterPro" id="IPR050428">
    <property type="entry name" value="TCS_sensor_his_kinase"/>
</dbReference>
<dbReference type="Gene3D" id="6.10.340.10">
    <property type="match status" value="1"/>
</dbReference>
<dbReference type="SUPFAM" id="SSF55874">
    <property type="entry name" value="ATPase domain of HSP90 chaperone/DNA topoisomerase II/histidine kinase"/>
    <property type="match status" value="1"/>
</dbReference>
<dbReference type="Proteomes" id="UP000646365">
    <property type="component" value="Unassembled WGS sequence"/>
</dbReference>
<keyword evidence="7 15" id="KW-0418">Kinase</keyword>
<keyword evidence="8 12" id="KW-1133">Transmembrane helix</keyword>
<dbReference type="InterPro" id="IPR036890">
    <property type="entry name" value="HATPase_C_sf"/>
</dbReference>
<dbReference type="Pfam" id="PF00672">
    <property type="entry name" value="HAMP"/>
    <property type="match status" value="1"/>
</dbReference>
<dbReference type="Gene3D" id="1.10.287.130">
    <property type="match status" value="1"/>
</dbReference>
<evidence type="ECO:0000313" key="16">
    <source>
        <dbReference type="Proteomes" id="UP000646365"/>
    </source>
</evidence>
<dbReference type="PANTHER" id="PTHR45436:SF5">
    <property type="entry name" value="SENSOR HISTIDINE KINASE TRCS"/>
    <property type="match status" value="1"/>
</dbReference>
<dbReference type="InterPro" id="IPR003660">
    <property type="entry name" value="HAMP_dom"/>
</dbReference>
<dbReference type="InterPro" id="IPR025908">
    <property type="entry name" value="Sensor_TM1"/>
</dbReference>
<reference evidence="15" key="2">
    <citation type="submission" date="2020-09" db="EMBL/GenBank/DDBJ databases">
        <authorList>
            <person name="Sun Q."/>
            <person name="Zhou Y."/>
        </authorList>
    </citation>
    <scope>NUCLEOTIDE SEQUENCE</scope>
    <source>
        <strain evidence="15">CGMCC 1.15725</strain>
    </source>
</reference>
<evidence type="ECO:0000256" key="2">
    <source>
        <dbReference type="ARBA" id="ARBA00004370"/>
    </source>
</evidence>
<comment type="catalytic activity">
    <reaction evidence="1">
        <text>ATP + protein L-histidine = ADP + protein N-phospho-L-histidine.</text>
        <dbReference type="EC" id="2.7.13.3"/>
    </reaction>
</comment>
<feature type="transmembrane region" description="Helical" evidence="12">
    <location>
        <begin position="45"/>
        <end position="63"/>
    </location>
</feature>
<comment type="caution">
    <text evidence="15">The sequence shown here is derived from an EMBL/GenBank/DDBJ whole genome shotgun (WGS) entry which is preliminary data.</text>
</comment>
<dbReference type="CDD" id="cd06225">
    <property type="entry name" value="HAMP"/>
    <property type="match status" value="1"/>
</dbReference>
<comment type="subcellular location">
    <subcellularLocation>
        <location evidence="2">Membrane</location>
    </subcellularLocation>
</comment>
<feature type="region of interest" description="Disordered" evidence="11">
    <location>
        <begin position="1"/>
        <end position="23"/>
    </location>
</feature>
<dbReference type="Pfam" id="PF00512">
    <property type="entry name" value="HisKA"/>
    <property type="match status" value="1"/>
</dbReference>
<evidence type="ECO:0000256" key="12">
    <source>
        <dbReference type="SAM" id="Phobius"/>
    </source>
</evidence>
<dbReference type="GO" id="GO:0000155">
    <property type="term" value="F:phosphorelay sensor kinase activity"/>
    <property type="evidence" value="ECO:0007669"/>
    <property type="project" value="InterPro"/>
</dbReference>
<evidence type="ECO:0000256" key="8">
    <source>
        <dbReference type="ARBA" id="ARBA00022989"/>
    </source>
</evidence>
<evidence type="ECO:0000256" key="4">
    <source>
        <dbReference type="ARBA" id="ARBA00022553"/>
    </source>
</evidence>
<dbReference type="CDD" id="cd00082">
    <property type="entry name" value="HisKA"/>
    <property type="match status" value="1"/>
</dbReference>
<dbReference type="PANTHER" id="PTHR45436">
    <property type="entry name" value="SENSOR HISTIDINE KINASE YKOH"/>
    <property type="match status" value="1"/>
</dbReference>
<dbReference type="GO" id="GO:0016020">
    <property type="term" value="C:membrane"/>
    <property type="evidence" value="ECO:0007669"/>
    <property type="project" value="UniProtKB-SubCell"/>
</dbReference>
<dbReference type="EMBL" id="BMJQ01000007">
    <property type="protein sequence ID" value="GGF22444.1"/>
    <property type="molecule type" value="Genomic_DNA"/>
</dbReference>
<dbReference type="PRINTS" id="PR00344">
    <property type="entry name" value="BCTRLSENSOR"/>
</dbReference>
<gene>
    <name evidence="15" type="ORF">GCM10011611_30680</name>
</gene>
<name>A0A8J2YU64_9PROT</name>
<evidence type="ECO:0000256" key="11">
    <source>
        <dbReference type="SAM" id="MobiDB-lite"/>
    </source>
</evidence>
<evidence type="ECO:0000256" key="9">
    <source>
        <dbReference type="ARBA" id="ARBA00023012"/>
    </source>
</evidence>
<dbReference type="RefSeq" id="WP_189047238.1">
    <property type="nucleotide sequence ID" value="NZ_BMJQ01000007.1"/>
</dbReference>
<dbReference type="SUPFAM" id="SSF158472">
    <property type="entry name" value="HAMP domain-like"/>
    <property type="match status" value="1"/>
</dbReference>
<dbReference type="SMART" id="SM00388">
    <property type="entry name" value="HisKA"/>
    <property type="match status" value="1"/>
</dbReference>
<evidence type="ECO:0000256" key="7">
    <source>
        <dbReference type="ARBA" id="ARBA00022777"/>
    </source>
</evidence>
<dbReference type="InterPro" id="IPR004358">
    <property type="entry name" value="Sig_transdc_His_kin-like_C"/>
</dbReference>
<evidence type="ECO:0000256" key="3">
    <source>
        <dbReference type="ARBA" id="ARBA00012438"/>
    </source>
</evidence>
<evidence type="ECO:0000313" key="15">
    <source>
        <dbReference type="EMBL" id="GGF22444.1"/>
    </source>
</evidence>
<dbReference type="SUPFAM" id="SSF47384">
    <property type="entry name" value="Homodimeric domain of signal transducing histidine kinase"/>
    <property type="match status" value="1"/>
</dbReference>
<feature type="domain" description="Histidine kinase" evidence="13">
    <location>
        <begin position="338"/>
        <end position="561"/>
    </location>
</feature>
<dbReference type="Pfam" id="PF13756">
    <property type="entry name" value="Stimulus_sens_1"/>
    <property type="match status" value="1"/>
</dbReference>
<dbReference type="InterPro" id="IPR003661">
    <property type="entry name" value="HisK_dim/P_dom"/>
</dbReference>
<protein>
    <recommendedName>
        <fullName evidence="3">histidine kinase</fullName>
        <ecNumber evidence="3">2.7.13.3</ecNumber>
    </recommendedName>
</protein>